<reference evidence="6" key="1">
    <citation type="journal article" date="2020" name="Stud. Mycol.">
        <title>101 Dothideomycetes genomes: a test case for predicting lifestyles and emergence of pathogens.</title>
        <authorList>
            <person name="Haridas S."/>
            <person name="Albert R."/>
            <person name="Binder M."/>
            <person name="Bloem J."/>
            <person name="Labutti K."/>
            <person name="Salamov A."/>
            <person name="Andreopoulos B."/>
            <person name="Baker S."/>
            <person name="Barry K."/>
            <person name="Bills G."/>
            <person name="Bluhm B."/>
            <person name="Cannon C."/>
            <person name="Castanera R."/>
            <person name="Culley D."/>
            <person name="Daum C."/>
            <person name="Ezra D."/>
            <person name="Gonzalez J."/>
            <person name="Henrissat B."/>
            <person name="Kuo A."/>
            <person name="Liang C."/>
            <person name="Lipzen A."/>
            <person name="Lutzoni F."/>
            <person name="Magnuson J."/>
            <person name="Mondo S."/>
            <person name="Nolan M."/>
            <person name="Ohm R."/>
            <person name="Pangilinan J."/>
            <person name="Park H.-J."/>
            <person name="Ramirez L."/>
            <person name="Alfaro M."/>
            <person name="Sun H."/>
            <person name="Tritt A."/>
            <person name="Yoshinaga Y."/>
            <person name="Zwiers L.-H."/>
            <person name="Turgeon B."/>
            <person name="Goodwin S."/>
            <person name="Spatafora J."/>
            <person name="Crous P."/>
            <person name="Grigoriev I."/>
        </authorList>
    </citation>
    <scope>NUCLEOTIDE SEQUENCE</scope>
    <source>
        <strain evidence="6">CBS 109.77</strain>
    </source>
</reference>
<dbReference type="Pfam" id="PF13639">
    <property type="entry name" value="zf-RING_2"/>
    <property type="match status" value="1"/>
</dbReference>
<evidence type="ECO:0000256" key="4">
    <source>
        <dbReference type="PROSITE-ProRule" id="PRU00175"/>
    </source>
</evidence>
<dbReference type="EMBL" id="MU002058">
    <property type="protein sequence ID" value="KAF2790723.1"/>
    <property type="molecule type" value="Genomic_DNA"/>
</dbReference>
<keyword evidence="2 4" id="KW-0863">Zinc-finger</keyword>
<dbReference type="PANTHER" id="PTHR22763:SF162">
    <property type="entry name" value="TRANSMEMBRANE E3 UBIQUITIN-PROTEIN LIGASE 1"/>
    <property type="match status" value="1"/>
</dbReference>
<organism evidence="6 7">
    <name type="scientific">Melanomma pulvis-pyrius CBS 109.77</name>
    <dbReference type="NCBI Taxonomy" id="1314802"/>
    <lineage>
        <taxon>Eukaryota</taxon>
        <taxon>Fungi</taxon>
        <taxon>Dikarya</taxon>
        <taxon>Ascomycota</taxon>
        <taxon>Pezizomycotina</taxon>
        <taxon>Dothideomycetes</taxon>
        <taxon>Pleosporomycetidae</taxon>
        <taxon>Pleosporales</taxon>
        <taxon>Melanommataceae</taxon>
        <taxon>Melanomma</taxon>
    </lineage>
</organism>
<feature type="domain" description="RING-type" evidence="5">
    <location>
        <begin position="37"/>
        <end position="108"/>
    </location>
</feature>
<dbReference type="PANTHER" id="PTHR22763">
    <property type="entry name" value="RING ZINC FINGER PROTEIN"/>
    <property type="match status" value="1"/>
</dbReference>
<dbReference type="InterPro" id="IPR050731">
    <property type="entry name" value="HRD1_E3_ubiq-ligases"/>
</dbReference>
<dbReference type="GO" id="GO:0043161">
    <property type="term" value="P:proteasome-mediated ubiquitin-dependent protein catabolic process"/>
    <property type="evidence" value="ECO:0007669"/>
    <property type="project" value="TreeGrafter"/>
</dbReference>
<sequence length="308" mass="34436">MRGLAASRWALPSLEEFLNNHVQRLDASSLSPDDSCCHICQEDFETFTPTISSSTSATNLSLLDALPYPQFKDNGMDEPLLLPCNHIYGSACLQQWFACSGSSSCPMCARSLFTSTPTNLAASPELATGARYRAIRALPLRTLLTRPWNDTHIVRLTEDATELIGRLPRVLWKVAVRTLHKGGQEFANPVGLFEMYDDDATNLYTFFDRHVYMLDDVDEVDNSRCVSRQPFAEFLLSDQAGVQYARVCRALRRVAGQTMSAQQLYDELLAGEEMSRVVRLAVRALVDMQQQISDFVADCEASEEELST</sequence>
<dbReference type="Proteomes" id="UP000799757">
    <property type="component" value="Unassembled WGS sequence"/>
</dbReference>
<evidence type="ECO:0000256" key="1">
    <source>
        <dbReference type="ARBA" id="ARBA00022723"/>
    </source>
</evidence>
<evidence type="ECO:0000313" key="7">
    <source>
        <dbReference type="Proteomes" id="UP000799757"/>
    </source>
</evidence>
<dbReference type="GO" id="GO:0012505">
    <property type="term" value="C:endomembrane system"/>
    <property type="evidence" value="ECO:0007669"/>
    <property type="project" value="TreeGrafter"/>
</dbReference>
<dbReference type="Gene3D" id="3.30.40.10">
    <property type="entry name" value="Zinc/RING finger domain, C3HC4 (zinc finger)"/>
    <property type="match status" value="1"/>
</dbReference>
<dbReference type="GO" id="GO:0061630">
    <property type="term" value="F:ubiquitin protein ligase activity"/>
    <property type="evidence" value="ECO:0007669"/>
    <property type="project" value="TreeGrafter"/>
</dbReference>
<dbReference type="SUPFAM" id="SSF57850">
    <property type="entry name" value="RING/U-box"/>
    <property type="match status" value="1"/>
</dbReference>
<name>A0A6A6X3M6_9PLEO</name>
<protein>
    <recommendedName>
        <fullName evidence="5">RING-type domain-containing protein</fullName>
    </recommendedName>
</protein>
<dbReference type="PROSITE" id="PS50089">
    <property type="entry name" value="ZF_RING_2"/>
    <property type="match status" value="1"/>
</dbReference>
<dbReference type="SMART" id="SM00184">
    <property type="entry name" value="RING"/>
    <property type="match status" value="1"/>
</dbReference>
<dbReference type="InterPro" id="IPR001841">
    <property type="entry name" value="Znf_RING"/>
</dbReference>
<keyword evidence="7" id="KW-1185">Reference proteome</keyword>
<evidence type="ECO:0000313" key="6">
    <source>
        <dbReference type="EMBL" id="KAF2790723.1"/>
    </source>
</evidence>
<keyword evidence="1" id="KW-0479">Metal-binding</keyword>
<dbReference type="OrthoDB" id="3687364at2759"/>
<gene>
    <name evidence="6" type="ORF">K505DRAFT_390415</name>
</gene>
<evidence type="ECO:0000256" key="3">
    <source>
        <dbReference type="ARBA" id="ARBA00022833"/>
    </source>
</evidence>
<evidence type="ECO:0000256" key="2">
    <source>
        <dbReference type="ARBA" id="ARBA00022771"/>
    </source>
</evidence>
<accession>A0A6A6X3M6</accession>
<dbReference type="AlphaFoldDB" id="A0A6A6X3M6"/>
<evidence type="ECO:0000259" key="5">
    <source>
        <dbReference type="PROSITE" id="PS50089"/>
    </source>
</evidence>
<keyword evidence="3" id="KW-0862">Zinc</keyword>
<dbReference type="InterPro" id="IPR013083">
    <property type="entry name" value="Znf_RING/FYVE/PHD"/>
</dbReference>
<dbReference type="GO" id="GO:0008270">
    <property type="term" value="F:zinc ion binding"/>
    <property type="evidence" value="ECO:0007669"/>
    <property type="project" value="UniProtKB-KW"/>
</dbReference>
<proteinExistence type="predicted"/>